<gene>
    <name evidence="9" type="ORF">F4148_04450</name>
</gene>
<keyword evidence="6 7" id="KW-0472">Membrane</keyword>
<feature type="transmembrane region" description="Helical" evidence="7">
    <location>
        <begin position="97"/>
        <end position="123"/>
    </location>
</feature>
<evidence type="ECO:0000256" key="6">
    <source>
        <dbReference type="ARBA" id="ARBA00023136"/>
    </source>
</evidence>
<keyword evidence="2 7" id="KW-0813">Transport</keyword>
<feature type="domain" description="ABC transmembrane type-1" evidence="8">
    <location>
        <begin position="62"/>
        <end position="262"/>
    </location>
</feature>
<comment type="similarity">
    <text evidence="7">Belongs to the binding-protein-dependent transport system permease family.</text>
</comment>
<sequence length="281" mass="31684">MELLQEAYWDEELRERVRHSLGLDRPFIVQYGEFLGRLMQGQLGYSILSGQRSINVMLAKAWPKSIQLGLVGMFFWFVSGTILGIIAARFHNRTIDYIIVSTTVAVSTIPTFVLAPMLMIVFILKLGWIESSIGWEGIFSQKIILPMMLIGFTGTAGLVRQWRSSILETISQDYVRTARAKGLTERLIIVRHVLRNAFTPILTITAASLGGFITGSIFVEQIFNIHGFGWLVWQGIIGLDYPVLMITTLFSAAIILFMNLVVDILYGVVDPRVRVGERARR</sequence>
<evidence type="ECO:0000256" key="1">
    <source>
        <dbReference type="ARBA" id="ARBA00004651"/>
    </source>
</evidence>
<dbReference type="Pfam" id="PF00528">
    <property type="entry name" value="BPD_transp_1"/>
    <property type="match status" value="1"/>
</dbReference>
<dbReference type="PANTHER" id="PTHR43163:SF6">
    <property type="entry name" value="DIPEPTIDE TRANSPORT SYSTEM PERMEASE PROTEIN DPPB-RELATED"/>
    <property type="match status" value="1"/>
</dbReference>
<dbReference type="Gene3D" id="1.10.3720.10">
    <property type="entry name" value="MetI-like"/>
    <property type="match status" value="1"/>
</dbReference>
<dbReference type="PROSITE" id="PS50928">
    <property type="entry name" value="ABC_TM1"/>
    <property type="match status" value="1"/>
</dbReference>
<evidence type="ECO:0000256" key="5">
    <source>
        <dbReference type="ARBA" id="ARBA00022989"/>
    </source>
</evidence>
<reference evidence="9" key="1">
    <citation type="submission" date="2019-09" db="EMBL/GenBank/DDBJ databases">
        <title>Characterisation of the sponge microbiome using genome-centric metagenomics.</title>
        <authorList>
            <person name="Engelberts J.P."/>
            <person name="Robbins S.J."/>
            <person name="De Goeij J.M."/>
            <person name="Aranda M."/>
            <person name="Bell S.C."/>
            <person name="Webster N.S."/>
        </authorList>
    </citation>
    <scope>NUCLEOTIDE SEQUENCE</scope>
    <source>
        <strain evidence="9">SB0675_bin_29</strain>
    </source>
</reference>
<keyword evidence="5 7" id="KW-1133">Transmembrane helix</keyword>
<dbReference type="CDD" id="cd06261">
    <property type="entry name" value="TM_PBP2"/>
    <property type="match status" value="1"/>
</dbReference>
<dbReference type="GO" id="GO:0055085">
    <property type="term" value="P:transmembrane transport"/>
    <property type="evidence" value="ECO:0007669"/>
    <property type="project" value="InterPro"/>
</dbReference>
<dbReference type="InterPro" id="IPR035906">
    <property type="entry name" value="MetI-like_sf"/>
</dbReference>
<dbReference type="AlphaFoldDB" id="A0A6B1FV79"/>
<dbReference type="SUPFAM" id="SSF161098">
    <property type="entry name" value="MetI-like"/>
    <property type="match status" value="1"/>
</dbReference>
<organism evidence="9">
    <name type="scientific">Caldilineaceae bacterium SB0675_bin_29</name>
    <dbReference type="NCBI Taxonomy" id="2605266"/>
    <lineage>
        <taxon>Bacteria</taxon>
        <taxon>Bacillati</taxon>
        <taxon>Chloroflexota</taxon>
        <taxon>Caldilineae</taxon>
        <taxon>Caldilineales</taxon>
        <taxon>Caldilineaceae</taxon>
    </lineage>
</organism>
<comment type="subcellular location">
    <subcellularLocation>
        <location evidence="1 7">Cell membrane</location>
        <topology evidence="1 7">Multi-pass membrane protein</topology>
    </subcellularLocation>
</comment>
<evidence type="ECO:0000256" key="3">
    <source>
        <dbReference type="ARBA" id="ARBA00022475"/>
    </source>
</evidence>
<evidence type="ECO:0000256" key="4">
    <source>
        <dbReference type="ARBA" id="ARBA00022692"/>
    </source>
</evidence>
<accession>A0A6B1FV79</accession>
<dbReference type="EMBL" id="VYDA01000168">
    <property type="protein sequence ID" value="MYH61023.1"/>
    <property type="molecule type" value="Genomic_DNA"/>
</dbReference>
<dbReference type="PANTHER" id="PTHR43163">
    <property type="entry name" value="DIPEPTIDE TRANSPORT SYSTEM PERMEASE PROTEIN DPPB-RELATED"/>
    <property type="match status" value="1"/>
</dbReference>
<feature type="transmembrane region" description="Helical" evidence="7">
    <location>
        <begin position="201"/>
        <end position="223"/>
    </location>
</feature>
<dbReference type="GO" id="GO:0005886">
    <property type="term" value="C:plasma membrane"/>
    <property type="evidence" value="ECO:0007669"/>
    <property type="project" value="UniProtKB-SubCell"/>
</dbReference>
<feature type="transmembrane region" description="Helical" evidence="7">
    <location>
        <begin position="143"/>
        <end position="159"/>
    </location>
</feature>
<protein>
    <submittedName>
        <fullName evidence="9">ABC transporter permease</fullName>
    </submittedName>
</protein>
<keyword evidence="4 7" id="KW-0812">Transmembrane</keyword>
<dbReference type="InterPro" id="IPR000515">
    <property type="entry name" value="MetI-like"/>
</dbReference>
<evidence type="ECO:0000256" key="7">
    <source>
        <dbReference type="RuleBase" id="RU363032"/>
    </source>
</evidence>
<evidence type="ECO:0000256" key="2">
    <source>
        <dbReference type="ARBA" id="ARBA00022448"/>
    </source>
</evidence>
<comment type="caution">
    <text evidence="9">The sequence shown here is derived from an EMBL/GenBank/DDBJ whole genome shotgun (WGS) entry which is preliminary data.</text>
</comment>
<keyword evidence="3" id="KW-1003">Cell membrane</keyword>
<evidence type="ECO:0000259" key="8">
    <source>
        <dbReference type="PROSITE" id="PS50928"/>
    </source>
</evidence>
<evidence type="ECO:0000313" key="9">
    <source>
        <dbReference type="EMBL" id="MYH61023.1"/>
    </source>
</evidence>
<feature type="transmembrane region" description="Helical" evidence="7">
    <location>
        <begin position="66"/>
        <end position="90"/>
    </location>
</feature>
<feature type="transmembrane region" description="Helical" evidence="7">
    <location>
        <begin position="243"/>
        <end position="269"/>
    </location>
</feature>
<proteinExistence type="inferred from homology"/>
<name>A0A6B1FV79_9CHLR</name>